<keyword evidence="1" id="KW-0597">Phosphoprotein</keyword>
<name>A0ABU3KJS4_9BURK</name>
<dbReference type="InterPro" id="IPR001789">
    <property type="entry name" value="Sig_transdc_resp-reg_receiver"/>
</dbReference>
<feature type="domain" description="Response regulatory" evidence="2">
    <location>
        <begin position="94"/>
        <end position="213"/>
    </location>
</feature>
<dbReference type="SUPFAM" id="SSF46955">
    <property type="entry name" value="Putative DNA-binding domain"/>
    <property type="match status" value="1"/>
</dbReference>
<dbReference type="InterPro" id="IPR009061">
    <property type="entry name" value="DNA-bd_dom_put_sf"/>
</dbReference>
<dbReference type="PROSITE" id="PS50110">
    <property type="entry name" value="RESPONSE_REGULATORY"/>
    <property type="match status" value="1"/>
</dbReference>
<evidence type="ECO:0000259" key="2">
    <source>
        <dbReference type="PROSITE" id="PS50110"/>
    </source>
</evidence>
<evidence type="ECO:0000256" key="1">
    <source>
        <dbReference type="PROSITE-ProRule" id="PRU00169"/>
    </source>
</evidence>
<dbReference type="Gene3D" id="3.40.50.2300">
    <property type="match status" value="1"/>
</dbReference>
<evidence type="ECO:0000313" key="4">
    <source>
        <dbReference type="Proteomes" id="UP001321700"/>
    </source>
</evidence>
<dbReference type="Proteomes" id="UP001321700">
    <property type="component" value="Unassembled WGS sequence"/>
</dbReference>
<dbReference type="Pfam" id="PF00072">
    <property type="entry name" value="Response_reg"/>
    <property type="match status" value="1"/>
</dbReference>
<dbReference type="PANTHER" id="PTHR43228">
    <property type="entry name" value="TWO-COMPONENT RESPONSE REGULATOR"/>
    <property type="match status" value="1"/>
</dbReference>
<organism evidence="3 4">
    <name type="scientific">Rhodoferax potami</name>
    <dbReference type="NCBI Taxonomy" id="3068338"/>
    <lineage>
        <taxon>Bacteria</taxon>
        <taxon>Pseudomonadati</taxon>
        <taxon>Pseudomonadota</taxon>
        <taxon>Betaproteobacteria</taxon>
        <taxon>Burkholderiales</taxon>
        <taxon>Comamonadaceae</taxon>
        <taxon>Rhodoferax</taxon>
    </lineage>
</organism>
<sequence length="216" mass="23461">MAALARTLRNALNAMRKIDSNSELMTTREVGEVLGVAVRTVQLWVESGVLPAWRTAGGHRRIARSAVERLTRERSDMLVPVVHGQPAAGDRPLRLLVVEDDADLRQLFSMVVEGWSFPVELSTASDGFQGLVRIGQWMPDMVVTDLNMPGMNGFEMVRSLRAGGVSFAGLQVVAVTALSPGDVADRGGLPEGTALFQKPVDFAAIERLARNRQLSL</sequence>
<dbReference type="EMBL" id="JAVBIK010000001">
    <property type="protein sequence ID" value="MDT7518036.1"/>
    <property type="molecule type" value="Genomic_DNA"/>
</dbReference>
<dbReference type="NCBIfam" id="TIGR01764">
    <property type="entry name" value="excise"/>
    <property type="match status" value="1"/>
</dbReference>
<dbReference type="Gene3D" id="1.10.1660.10">
    <property type="match status" value="1"/>
</dbReference>
<protein>
    <submittedName>
        <fullName evidence="3">Response regulator</fullName>
    </submittedName>
</protein>
<dbReference type="InterPro" id="IPR011006">
    <property type="entry name" value="CheY-like_superfamily"/>
</dbReference>
<proteinExistence type="predicted"/>
<dbReference type="InterPro" id="IPR052048">
    <property type="entry name" value="ST_Response_Regulator"/>
</dbReference>
<dbReference type="InterPro" id="IPR041657">
    <property type="entry name" value="HTH_17"/>
</dbReference>
<feature type="modified residue" description="4-aspartylphosphate" evidence="1">
    <location>
        <position position="145"/>
    </location>
</feature>
<dbReference type="RefSeq" id="WP_313873819.1">
    <property type="nucleotide sequence ID" value="NZ_JAVBIK010000001.1"/>
</dbReference>
<keyword evidence="4" id="KW-1185">Reference proteome</keyword>
<evidence type="ECO:0000313" key="3">
    <source>
        <dbReference type="EMBL" id="MDT7518036.1"/>
    </source>
</evidence>
<dbReference type="SMART" id="SM00448">
    <property type="entry name" value="REC"/>
    <property type="match status" value="1"/>
</dbReference>
<comment type="caution">
    <text evidence="3">The sequence shown here is derived from an EMBL/GenBank/DDBJ whole genome shotgun (WGS) entry which is preliminary data.</text>
</comment>
<accession>A0ABU3KJS4</accession>
<dbReference type="CDD" id="cd04762">
    <property type="entry name" value="HTH_MerR-trunc"/>
    <property type="match status" value="1"/>
</dbReference>
<reference evidence="3 4" key="1">
    <citation type="submission" date="2023-08" db="EMBL/GenBank/DDBJ databases">
        <title>Rhodoferax potami sp. nov. and Rhodoferax mekongensis sp. nov., isolated from the Mekong River in Thailand.</title>
        <authorList>
            <person name="Kitikhun S."/>
            <person name="Charoenyingcharoen P."/>
            <person name="Siriarchawattana P."/>
            <person name="Likhitrattanapisal S."/>
            <person name="Nilsakha T."/>
            <person name="Chanpet A."/>
            <person name="Rattanawaree P."/>
            <person name="Ingsriswang S."/>
        </authorList>
    </citation>
    <scope>NUCLEOTIDE SEQUENCE [LARGE SCALE GENOMIC DNA]</scope>
    <source>
        <strain evidence="3 4">TBRC 17660</strain>
    </source>
</reference>
<dbReference type="SUPFAM" id="SSF52172">
    <property type="entry name" value="CheY-like"/>
    <property type="match status" value="1"/>
</dbReference>
<dbReference type="InterPro" id="IPR010093">
    <property type="entry name" value="SinI_DNA-bd"/>
</dbReference>
<dbReference type="PANTHER" id="PTHR43228:SF1">
    <property type="entry name" value="TWO-COMPONENT RESPONSE REGULATOR ARR22"/>
    <property type="match status" value="1"/>
</dbReference>
<gene>
    <name evidence="3" type="ORF">RAE19_04690</name>
</gene>
<dbReference type="Pfam" id="PF12728">
    <property type="entry name" value="HTH_17"/>
    <property type="match status" value="1"/>
</dbReference>